<comment type="similarity">
    <text evidence="2">Belongs to the methyl-accepting chemotaxis (MCP) protein family.</text>
</comment>
<comment type="caution">
    <text evidence="5">The sequence shown here is derived from an EMBL/GenBank/DDBJ whole genome shotgun (WGS) entry which is preliminary data.</text>
</comment>
<organism evidence="5">
    <name type="scientific">bioreactor metagenome</name>
    <dbReference type="NCBI Taxonomy" id="1076179"/>
    <lineage>
        <taxon>unclassified sequences</taxon>
        <taxon>metagenomes</taxon>
        <taxon>ecological metagenomes</taxon>
    </lineage>
</organism>
<protein>
    <submittedName>
        <fullName evidence="5">Methyl-accepting chemotaxis protein McpB</fullName>
    </submittedName>
</protein>
<evidence type="ECO:0000256" key="2">
    <source>
        <dbReference type="ARBA" id="ARBA00029447"/>
    </source>
</evidence>
<dbReference type="EMBL" id="VSSQ01019846">
    <property type="protein sequence ID" value="MPM64250.1"/>
    <property type="molecule type" value="Genomic_DNA"/>
</dbReference>
<keyword evidence="1" id="KW-0807">Transducer</keyword>
<evidence type="ECO:0000259" key="4">
    <source>
        <dbReference type="PROSITE" id="PS50885"/>
    </source>
</evidence>
<dbReference type="AlphaFoldDB" id="A0A645BFM9"/>
<dbReference type="Gene3D" id="6.10.340.10">
    <property type="match status" value="1"/>
</dbReference>
<gene>
    <name evidence="5" type="primary">mcpB_12</name>
    <name evidence="5" type="ORF">SDC9_111136</name>
</gene>
<dbReference type="InterPro" id="IPR003660">
    <property type="entry name" value="HAMP_dom"/>
</dbReference>
<dbReference type="PROSITE" id="PS50111">
    <property type="entry name" value="CHEMOTAXIS_TRANSDUC_2"/>
    <property type="match status" value="1"/>
</dbReference>
<proteinExistence type="inferred from homology"/>
<dbReference type="PANTHER" id="PTHR32089:SF112">
    <property type="entry name" value="LYSOZYME-LIKE PROTEIN-RELATED"/>
    <property type="match status" value="1"/>
</dbReference>
<name>A0A645BFM9_9ZZZZ</name>
<feature type="domain" description="Methyl-accepting transducer" evidence="3">
    <location>
        <begin position="62"/>
        <end position="312"/>
    </location>
</feature>
<evidence type="ECO:0000256" key="1">
    <source>
        <dbReference type="ARBA" id="ARBA00023224"/>
    </source>
</evidence>
<dbReference type="PANTHER" id="PTHR32089">
    <property type="entry name" value="METHYL-ACCEPTING CHEMOTAXIS PROTEIN MCPB"/>
    <property type="match status" value="1"/>
</dbReference>
<dbReference type="PROSITE" id="PS50885">
    <property type="entry name" value="HAMP"/>
    <property type="match status" value="1"/>
</dbReference>
<feature type="domain" description="HAMP" evidence="4">
    <location>
        <begin position="2"/>
        <end position="43"/>
    </location>
</feature>
<accession>A0A645BFM9</accession>
<evidence type="ECO:0000313" key="5">
    <source>
        <dbReference type="EMBL" id="MPM64250.1"/>
    </source>
</evidence>
<dbReference type="InterPro" id="IPR004089">
    <property type="entry name" value="MCPsignal_dom"/>
</dbReference>
<dbReference type="GO" id="GO:0016020">
    <property type="term" value="C:membrane"/>
    <property type="evidence" value="ECO:0007669"/>
    <property type="project" value="InterPro"/>
</dbReference>
<dbReference type="Gene3D" id="1.10.287.950">
    <property type="entry name" value="Methyl-accepting chemotaxis protein"/>
    <property type="match status" value="1"/>
</dbReference>
<dbReference type="SUPFAM" id="SSF58104">
    <property type="entry name" value="Methyl-accepting chemotaxis protein (MCP) signaling domain"/>
    <property type="match status" value="1"/>
</dbReference>
<dbReference type="GO" id="GO:0007165">
    <property type="term" value="P:signal transduction"/>
    <property type="evidence" value="ECO:0007669"/>
    <property type="project" value="UniProtKB-KW"/>
</dbReference>
<dbReference type="Pfam" id="PF00672">
    <property type="entry name" value="HAMP"/>
    <property type="match status" value="1"/>
</dbReference>
<sequence>MTSMEEVGEGNLNTSVSFKSKDEIASFGIAFNKMVGNIKFLVASVKKTILSLDETSQVIIASMNEITVASEEVSRSAQEIAAGVNGQSEETSKTFNTATDLSQIINSASEKLKVVELDTNEMMEKSKISNKAIIDLNNRFQENAEAIKGVSSSVAELASKSTSIGAILESIKSIADQTNLLALNAAIEAARAGEQGRGFAVVADEIRKLAEQSSVATGEIQHIVDDITSVINRVEETMVNAKAIEGKSNEAFNTTRNAFEGIKVAVDEVAEQVQLLSSDIKEVGQVKEKVVSAVENIASISEETAAAAEEVSASTEEQTASVEEISASLQEVGNMIEDLSDNIKIFKL</sequence>
<evidence type="ECO:0000259" key="3">
    <source>
        <dbReference type="PROSITE" id="PS50111"/>
    </source>
</evidence>
<reference evidence="5" key="1">
    <citation type="submission" date="2019-08" db="EMBL/GenBank/DDBJ databases">
        <authorList>
            <person name="Kucharzyk K."/>
            <person name="Murdoch R.W."/>
            <person name="Higgins S."/>
            <person name="Loffler F."/>
        </authorList>
    </citation>
    <scope>NUCLEOTIDE SEQUENCE</scope>
</reference>
<dbReference type="SMART" id="SM00283">
    <property type="entry name" value="MA"/>
    <property type="match status" value="1"/>
</dbReference>
<dbReference type="Pfam" id="PF00015">
    <property type="entry name" value="MCPsignal"/>
    <property type="match status" value="1"/>
</dbReference>
<dbReference type="CDD" id="cd06225">
    <property type="entry name" value="HAMP"/>
    <property type="match status" value="1"/>
</dbReference>